<dbReference type="PANTHER" id="PTHR43633:SF1">
    <property type="entry name" value="ALCOHOL DEHYDROGENASE YQHD"/>
    <property type="match status" value="1"/>
</dbReference>
<protein>
    <submittedName>
        <fullName evidence="4">NADH-dependent alcohol dehydrogenase</fullName>
    </submittedName>
</protein>
<sequence>MQQEIANFTFQNPTKIVFGKNQIESLSTLIPRDRKVLITYGGGSVKRSGVLDRVREALTDYDLGEFGGIEANPTFETCMQAVELIKKEQFDFILAIGGGSVIDGSKFIAAAAKFEGDPTNIFGDGVGTGEPVKAALPLGTILTLPATASEMNSISVITFKEKKAKVGFSSLQVYPTFSVLDPEMTYTLPSKQLANGVTDSFVHIIEQYLTFPVGGMVQDGFAESLMKTLIKIGPDVVKEDLHDYTLRANYMWTATLAWNGILSTGVPGDWSTHALGHELTVLNDTDHAKTLSAILPAVMTVRKEQKFDKLVQYAENVWSITDGSDEEKIDAAISKTAAFFKSLGMPVTLNDINVSSSDIDFLISQLETHECTAISERGDQTLDVSRAIFEKALELES</sequence>
<reference evidence="5" key="1">
    <citation type="journal article" date="2019" name="Int. J. Syst. Evol. Microbiol.">
        <title>The Global Catalogue of Microorganisms (GCM) 10K type strain sequencing project: providing services to taxonomists for standard genome sequencing and annotation.</title>
        <authorList>
            <consortium name="The Broad Institute Genomics Platform"/>
            <consortium name="The Broad Institute Genome Sequencing Center for Infectious Disease"/>
            <person name="Wu L."/>
            <person name="Ma J."/>
        </authorList>
    </citation>
    <scope>NUCLEOTIDE SEQUENCE [LARGE SCALE GENOMIC DNA]</scope>
    <source>
        <strain evidence="5">KCTC 42082</strain>
    </source>
</reference>
<evidence type="ECO:0000259" key="3">
    <source>
        <dbReference type="Pfam" id="PF25137"/>
    </source>
</evidence>
<evidence type="ECO:0000259" key="2">
    <source>
        <dbReference type="Pfam" id="PF00465"/>
    </source>
</evidence>
<dbReference type="Pfam" id="PF25137">
    <property type="entry name" value="ADH_Fe_C"/>
    <property type="match status" value="1"/>
</dbReference>
<dbReference type="RefSeq" id="WP_189516250.1">
    <property type="nucleotide sequence ID" value="NZ_BMZM01000002.1"/>
</dbReference>
<proteinExistence type="predicted"/>
<dbReference type="Pfam" id="PF00465">
    <property type="entry name" value="Fe-ADH"/>
    <property type="match status" value="1"/>
</dbReference>
<feature type="domain" description="Alcohol dehydrogenase iron-type/glycerol dehydrogenase GldA" evidence="2">
    <location>
        <begin position="13"/>
        <end position="182"/>
    </location>
</feature>
<dbReference type="EMBL" id="BMZM01000002">
    <property type="protein sequence ID" value="GHC22091.1"/>
    <property type="molecule type" value="Genomic_DNA"/>
</dbReference>
<evidence type="ECO:0000313" key="5">
    <source>
        <dbReference type="Proteomes" id="UP000604243"/>
    </source>
</evidence>
<keyword evidence="5" id="KW-1185">Reference proteome</keyword>
<keyword evidence="1" id="KW-0560">Oxidoreductase</keyword>
<dbReference type="Gene3D" id="1.20.1090.10">
    <property type="entry name" value="Dehydroquinate synthase-like - alpha domain"/>
    <property type="match status" value="1"/>
</dbReference>
<dbReference type="InterPro" id="IPR056798">
    <property type="entry name" value="ADH_Fe_C"/>
</dbReference>
<evidence type="ECO:0000313" key="4">
    <source>
        <dbReference type="EMBL" id="GHC22091.1"/>
    </source>
</evidence>
<dbReference type="CDD" id="cd08187">
    <property type="entry name" value="BDH"/>
    <property type="match status" value="1"/>
</dbReference>
<comment type="caution">
    <text evidence="4">The sequence shown here is derived from an EMBL/GenBank/DDBJ whole genome shotgun (WGS) entry which is preliminary data.</text>
</comment>
<dbReference type="PANTHER" id="PTHR43633">
    <property type="entry name" value="ALCOHOL DEHYDROGENASE YQHD"/>
    <property type="match status" value="1"/>
</dbReference>
<gene>
    <name evidence="4" type="ORF">GCM10010082_12480</name>
</gene>
<dbReference type="SUPFAM" id="SSF56796">
    <property type="entry name" value="Dehydroquinate synthase-like"/>
    <property type="match status" value="1"/>
</dbReference>
<accession>A0ABQ3FFK0</accession>
<name>A0ABQ3FFK0_9GAMM</name>
<organism evidence="4 5">
    <name type="scientific">Kushneria pakistanensis</name>
    <dbReference type="NCBI Taxonomy" id="1508770"/>
    <lineage>
        <taxon>Bacteria</taxon>
        <taxon>Pseudomonadati</taxon>
        <taxon>Pseudomonadota</taxon>
        <taxon>Gammaproteobacteria</taxon>
        <taxon>Oceanospirillales</taxon>
        <taxon>Halomonadaceae</taxon>
        <taxon>Kushneria</taxon>
    </lineage>
</organism>
<feature type="domain" description="Fe-containing alcohol dehydrogenase-like C-terminal" evidence="3">
    <location>
        <begin position="195"/>
        <end position="365"/>
    </location>
</feature>
<dbReference type="Gene3D" id="3.40.50.1970">
    <property type="match status" value="1"/>
</dbReference>
<dbReference type="InterPro" id="IPR044731">
    <property type="entry name" value="BDH-like"/>
</dbReference>
<dbReference type="Proteomes" id="UP000604243">
    <property type="component" value="Unassembled WGS sequence"/>
</dbReference>
<evidence type="ECO:0000256" key="1">
    <source>
        <dbReference type="ARBA" id="ARBA00023002"/>
    </source>
</evidence>
<dbReference type="InterPro" id="IPR001670">
    <property type="entry name" value="ADH_Fe/GldA"/>
</dbReference>